<dbReference type="PANTHER" id="PTHR12526">
    <property type="entry name" value="GLYCOSYLTRANSFERASE"/>
    <property type="match status" value="1"/>
</dbReference>
<accession>A0A069QKA0</accession>
<dbReference type="Gene3D" id="3.40.50.2000">
    <property type="entry name" value="Glycogen Phosphorylase B"/>
    <property type="match status" value="2"/>
</dbReference>
<dbReference type="AlphaFoldDB" id="A0A069QKA0"/>
<dbReference type="PANTHER" id="PTHR12526:SF637">
    <property type="entry name" value="GLYCOSYLTRANSFERASE EPSF-RELATED"/>
    <property type="match status" value="1"/>
</dbReference>
<reference evidence="2 3" key="1">
    <citation type="submission" date="2013-08" db="EMBL/GenBank/DDBJ databases">
        <authorList>
            <person name="Weinstock G."/>
            <person name="Sodergren E."/>
            <person name="Wylie T."/>
            <person name="Fulton L."/>
            <person name="Fulton R."/>
            <person name="Fronick C."/>
            <person name="O'Laughlin M."/>
            <person name="Godfrey J."/>
            <person name="Miner T."/>
            <person name="Herter B."/>
            <person name="Appelbaum E."/>
            <person name="Cordes M."/>
            <person name="Lek S."/>
            <person name="Wollam A."/>
            <person name="Pepin K.H."/>
            <person name="Palsikar V.B."/>
            <person name="Mitreva M."/>
            <person name="Wilson R.K."/>
        </authorList>
    </citation>
    <scope>NUCLEOTIDE SEQUENCE [LARGE SCALE GENOMIC DNA]</scope>
    <source>
        <strain evidence="2 3">ATCC 15930</strain>
    </source>
</reference>
<dbReference type="InterPro" id="IPR028098">
    <property type="entry name" value="Glyco_trans_4-like_N"/>
</dbReference>
<dbReference type="Pfam" id="PF13692">
    <property type="entry name" value="Glyco_trans_1_4"/>
    <property type="match status" value="1"/>
</dbReference>
<dbReference type="Proteomes" id="UP000027442">
    <property type="component" value="Unassembled WGS sequence"/>
</dbReference>
<gene>
    <name evidence="2" type="ORF">HMPREF1991_00699</name>
</gene>
<proteinExistence type="predicted"/>
<name>A0A069QKA0_HOYLO</name>
<sequence length="424" mass="47454">MRILIVNTSERNGGAAVAAARLVAALNNSGVQARMLVRDKQTTNPVVVALPKSVRNGWRFLWERWTIFWHLHFKRRNLFAIDVANTGADITSLPEFKQADIIHLSWINQGMLSLNDIRKIVNSGKPVVWTMHDIWPATAICHLTLGCNNFKQQCRRCKYLPGGGGDNDLSTKVWNKKKRIYEKSDIHFVACSRWLADQARQSQLLRGRHVFAIPNPIDTRMFTPKNKVEAAKIMNLPIDKRLILFAAQRATNANKGLAYLVEACQLLAAQYPEMKDNTALVVLGGKANQAVPELPFPIIPIDYVSDTSTMVSLYNAVHAFVLPSLSENLPNTIMEAMACGVPCVGFNVGGIPEEIDHQKNGYVARYRDATDLAQGIRWVLYEADYAELSAQAVRKVLANYSQSAVALQYIEVYNQALAFKKCML</sequence>
<keyword evidence="2" id="KW-0808">Transferase</keyword>
<evidence type="ECO:0000313" key="2">
    <source>
        <dbReference type="EMBL" id="KDR53225.1"/>
    </source>
</evidence>
<dbReference type="GO" id="GO:0016757">
    <property type="term" value="F:glycosyltransferase activity"/>
    <property type="evidence" value="ECO:0007669"/>
    <property type="project" value="UniProtKB-ARBA"/>
</dbReference>
<organism evidence="2 3">
    <name type="scientific">Hoylesella loescheii DSM 19665 = JCM 12249 = ATCC 15930</name>
    <dbReference type="NCBI Taxonomy" id="1122985"/>
    <lineage>
        <taxon>Bacteria</taxon>
        <taxon>Pseudomonadati</taxon>
        <taxon>Bacteroidota</taxon>
        <taxon>Bacteroidia</taxon>
        <taxon>Bacteroidales</taxon>
        <taxon>Prevotellaceae</taxon>
        <taxon>Hoylesella</taxon>
    </lineage>
</organism>
<comment type="caution">
    <text evidence="2">The sequence shown here is derived from an EMBL/GenBank/DDBJ whole genome shotgun (WGS) entry which is preliminary data.</text>
</comment>
<dbReference type="EMBL" id="JNGW01000023">
    <property type="protein sequence ID" value="KDR53225.1"/>
    <property type="molecule type" value="Genomic_DNA"/>
</dbReference>
<protein>
    <submittedName>
        <fullName evidence="2">Glycosyltransferase, group 1 family protein</fullName>
    </submittedName>
</protein>
<evidence type="ECO:0000259" key="1">
    <source>
        <dbReference type="Pfam" id="PF13439"/>
    </source>
</evidence>
<dbReference type="SUPFAM" id="SSF53756">
    <property type="entry name" value="UDP-Glycosyltransferase/glycogen phosphorylase"/>
    <property type="match status" value="1"/>
</dbReference>
<keyword evidence="3" id="KW-1185">Reference proteome</keyword>
<dbReference type="Pfam" id="PF13439">
    <property type="entry name" value="Glyco_transf_4"/>
    <property type="match status" value="1"/>
</dbReference>
<dbReference type="RefSeq" id="WP_018967843.1">
    <property type="nucleotide sequence ID" value="NZ_KB899218.1"/>
</dbReference>
<dbReference type="PATRIC" id="fig|1122985.7.peg.727"/>
<dbReference type="eggNOG" id="COG0297">
    <property type="taxonomic scope" value="Bacteria"/>
</dbReference>
<evidence type="ECO:0000313" key="3">
    <source>
        <dbReference type="Proteomes" id="UP000027442"/>
    </source>
</evidence>
<dbReference type="HOGENOM" id="CLU_009583_28_2_10"/>
<feature type="domain" description="Glycosyltransferase subfamily 4-like N-terminal" evidence="1">
    <location>
        <begin position="13"/>
        <end position="219"/>
    </location>
</feature>